<sequence>MTAHPAPRSDAETFWTDRYGDSPIWSGRPNASLVDTVQPLAPGADTDGSGVPTALDLGSGEGGDALWLAAQGWRVTAVDIAPNALARGRAEAERVGLGARVTWVQADLAEWDTEERFDLVAASFLHSSVSFPRAAVLRRATTFVAPGGHLVVVGHAGSPSWASAEEHVHAEPLVGPEEQVEQLALGDGWTVEVAELRTRRITAPDGSPATLDDSVVRVRRA</sequence>
<keyword evidence="1" id="KW-0808">Transferase</keyword>
<name>A0ACD1E4F6_9MICO</name>
<evidence type="ECO:0000313" key="1">
    <source>
        <dbReference type="EMBL" id="QWS33750.1"/>
    </source>
</evidence>
<accession>A0ACD1E4F6</accession>
<dbReference type="Proteomes" id="UP000681794">
    <property type="component" value="Chromosome"/>
</dbReference>
<protein>
    <submittedName>
        <fullName evidence="1">Class I SAM-dependent methyltransferase</fullName>
    </submittedName>
</protein>
<evidence type="ECO:0000313" key="2">
    <source>
        <dbReference type="Proteomes" id="UP000681794"/>
    </source>
</evidence>
<gene>
    <name evidence="1" type="ORF">KM842_00545</name>
</gene>
<organism evidence="1 2">
    <name type="scientific">Curtobacterium aetherium</name>
    <dbReference type="NCBI Taxonomy" id="2841594"/>
    <lineage>
        <taxon>Bacteria</taxon>
        <taxon>Bacillati</taxon>
        <taxon>Actinomycetota</taxon>
        <taxon>Actinomycetes</taxon>
        <taxon>Micrococcales</taxon>
        <taxon>Microbacteriaceae</taxon>
        <taxon>Curtobacterium</taxon>
    </lineage>
</organism>
<keyword evidence="1" id="KW-0489">Methyltransferase</keyword>
<dbReference type="EMBL" id="CP076544">
    <property type="protein sequence ID" value="QWS33750.1"/>
    <property type="molecule type" value="Genomic_DNA"/>
</dbReference>
<keyword evidence="2" id="KW-1185">Reference proteome</keyword>
<proteinExistence type="predicted"/>
<reference evidence="1" key="1">
    <citation type="submission" date="2021-06" db="EMBL/GenBank/DDBJ databases">
        <authorList>
            <person name="Ellington A.J."/>
            <person name="Bryan N.C."/>
            <person name="Christner B.C."/>
            <person name="Reisch C.R."/>
        </authorList>
    </citation>
    <scope>NUCLEOTIDE SEQUENCE</scope>
    <source>
        <strain evidence="1">L6-1</strain>
    </source>
</reference>